<keyword evidence="1 4" id="KW-0349">Heme</keyword>
<evidence type="ECO:0000256" key="4">
    <source>
        <dbReference type="PIRSR" id="PIRSR000005-1"/>
    </source>
</evidence>
<keyword evidence="3 5" id="KW-0408">Iron</keyword>
<gene>
    <name evidence="9" type="ORF">I8E28_00485</name>
</gene>
<dbReference type="SUPFAM" id="SSF46626">
    <property type="entry name" value="Cytochrome c"/>
    <property type="match status" value="2"/>
</dbReference>
<dbReference type="GO" id="GO:0005506">
    <property type="term" value="F:iron ion binding"/>
    <property type="evidence" value="ECO:0007669"/>
    <property type="project" value="InterPro"/>
</dbReference>
<organism evidence="9 10">
    <name type="scientific">Ramlibacter algicola</name>
    <dbReference type="NCBI Taxonomy" id="2795217"/>
    <lineage>
        <taxon>Bacteria</taxon>
        <taxon>Pseudomonadati</taxon>
        <taxon>Pseudomonadota</taxon>
        <taxon>Betaproteobacteria</taxon>
        <taxon>Burkholderiales</taxon>
        <taxon>Comamonadaceae</taxon>
        <taxon>Ramlibacter</taxon>
    </lineage>
</organism>
<feature type="binding site" description="axial binding residue" evidence="5">
    <location>
        <position position="51"/>
    </location>
    <ligand>
        <name>heme c</name>
        <dbReference type="ChEBI" id="CHEBI:61717"/>
        <label>1</label>
    </ligand>
    <ligandPart>
        <name>Fe</name>
        <dbReference type="ChEBI" id="CHEBI:18248"/>
    </ligandPart>
</feature>
<dbReference type="AlphaFoldDB" id="A0A934PXU5"/>
<accession>A0A934PXU5</accession>
<dbReference type="Gene3D" id="1.10.760.10">
    <property type="entry name" value="Cytochrome c-like domain"/>
    <property type="match status" value="2"/>
</dbReference>
<reference evidence="9" key="1">
    <citation type="submission" date="2020-12" db="EMBL/GenBank/DDBJ databases">
        <title>Ramlibacter sp. nov., isolated from a freshwater alga, Cryptomonas.</title>
        <authorList>
            <person name="Kim H.M."/>
            <person name="Jeon C.O."/>
        </authorList>
    </citation>
    <scope>NUCLEOTIDE SEQUENCE</scope>
    <source>
        <strain evidence="9">CrO1</strain>
    </source>
</reference>
<evidence type="ECO:0000256" key="7">
    <source>
        <dbReference type="SAM" id="SignalP"/>
    </source>
</evidence>
<feature type="domain" description="Cytochrome c" evidence="8">
    <location>
        <begin position="129"/>
        <end position="218"/>
    </location>
</feature>
<protein>
    <submittedName>
        <fullName evidence="9">C-type cytochrome</fullName>
    </submittedName>
</protein>
<dbReference type="PANTHER" id="PTHR33751">
    <property type="entry name" value="CBB3-TYPE CYTOCHROME C OXIDASE SUBUNIT FIXP"/>
    <property type="match status" value="1"/>
</dbReference>
<dbReference type="PIRSF" id="PIRSF000005">
    <property type="entry name" value="Cytochrome_c4"/>
    <property type="match status" value="1"/>
</dbReference>
<evidence type="ECO:0000259" key="8">
    <source>
        <dbReference type="PROSITE" id="PS51007"/>
    </source>
</evidence>
<feature type="chain" id="PRO_5037692479" evidence="7">
    <location>
        <begin position="27"/>
        <end position="242"/>
    </location>
</feature>
<dbReference type="GO" id="GO:0042597">
    <property type="term" value="C:periplasmic space"/>
    <property type="evidence" value="ECO:0007669"/>
    <property type="project" value="InterPro"/>
</dbReference>
<keyword evidence="10" id="KW-1185">Reference proteome</keyword>
<feature type="binding site" description="axial binding residue" evidence="5">
    <location>
        <position position="91"/>
    </location>
    <ligand>
        <name>heme c</name>
        <dbReference type="ChEBI" id="CHEBI:61717"/>
        <label>1</label>
    </ligand>
    <ligandPart>
        <name>Fe</name>
        <dbReference type="ChEBI" id="CHEBI:18248"/>
    </ligandPart>
</feature>
<dbReference type="GO" id="GO:0009055">
    <property type="term" value="F:electron transfer activity"/>
    <property type="evidence" value="ECO:0007669"/>
    <property type="project" value="InterPro"/>
</dbReference>
<dbReference type="PROSITE" id="PS51007">
    <property type="entry name" value="CYTC"/>
    <property type="match status" value="2"/>
</dbReference>
<feature type="binding site" description="covalent" evidence="4">
    <location>
        <position position="47"/>
    </location>
    <ligand>
        <name>heme c</name>
        <dbReference type="ChEBI" id="CHEBI:61717"/>
        <label>1</label>
    </ligand>
</feature>
<evidence type="ECO:0000256" key="2">
    <source>
        <dbReference type="ARBA" id="ARBA00022723"/>
    </source>
</evidence>
<evidence type="ECO:0000256" key="3">
    <source>
        <dbReference type="ARBA" id="ARBA00023004"/>
    </source>
</evidence>
<feature type="domain" description="Cytochrome c" evidence="8">
    <location>
        <begin position="27"/>
        <end position="114"/>
    </location>
</feature>
<comment type="caution">
    <text evidence="9">The sequence shown here is derived from an EMBL/GenBank/DDBJ whole genome shotgun (WGS) entry which is preliminary data.</text>
</comment>
<dbReference type="InterPro" id="IPR050597">
    <property type="entry name" value="Cytochrome_c_Oxidase_Subunit"/>
</dbReference>
<feature type="binding site" description="covalent" evidence="4">
    <location>
        <position position="149"/>
    </location>
    <ligand>
        <name>heme c</name>
        <dbReference type="ChEBI" id="CHEBI:61717"/>
        <label>2</label>
    </ligand>
</feature>
<evidence type="ECO:0000313" key="9">
    <source>
        <dbReference type="EMBL" id="MBK0391052.1"/>
    </source>
</evidence>
<dbReference type="InterPro" id="IPR024167">
    <property type="entry name" value="Cytochrome_c4-like"/>
</dbReference>
<evidence type="ECO:0000256" key="5">
    <source>
        <dbReference type="PIRSR" id="PIRSR000005-2"/>
    </source>
</evidence>
<proteinExistence type="predicted"/>
<evidence type="ECO:0000256" key="1">
    <source>
        <dbReference type="ARBA" id="ARBA00022617"/>
    </source>
</evidence>
<feature type="region of interest" description="Disordered" evidence="6">
    <location>
        <begin position="220"/>
        <end position="242"/>
    </location>
</feature>
<dbReference type="EMBL" id="JAEDAO010000001">
    <property type="protein sequence ID" value="MBK0391052.1"/>
    <property type="molecule type" value="Genomic_DNA"/>
</dbReference>
<feature type="signal peptide" evidence="7">
    <location>
        <begin position="1"/>
        <end position="26"/>
    </location>
</feature>
<dbReference type="PANTHER" id="PTHR33751:SF11">
    <property type="entry name" value="BLL4483 PROTEIN"/>
    <property type="match status" value="1"/>
</dbReference>
<evidence type="ECO:0000313" key="10">
    <source>
        <dbReference type="Proteomes" id="UP000617041"/>
    </source>
</evidence>
<feature type="binding site" description="axial binding residue" evidence="5">
    <location>
        <position position="153"/>
    </location>
    <ligand>
        <name>heme c</name>
        <dbReference type="ChEBI" id="CHEBI:61717"/>
        <label>2</label>
    </ligand>
    <ligandPart>
        <name>Fe</name>
        <dbReference type="ChEBI" id="CHEBI:18248"/>
    </ligandPart>
</feature>
<dbReference type="InterPro" id="IPR036909">
    <property type="entry name" value="Cyt_c-like_dom_sf"/>
</dbReference>
<feature type="binding site" description="axial binding residue" evidence="5">
    <location>
        <position position="195"/>
    </location>
    <ligand>
        <name>heme c</name>
        <dbReference type="ChEBI" id="CHEBI:61717"/>
        <label>2</label>
    </ligand>
    <ligandPart>
        <name>Fe</name>
        <dbReference type="ChEBI" id="CHEBI:18248"/>
    </ligandPart>
</feature>
<evidence type="ECO:0000256" key="6">
    <source>
        <dbReference type="SAM" id="MobiDB-lite"/>
    </source>
</evidence>
<comment type="PTM">
    <text evidence="4">Binds 2 heme c groups covalently per subunit.</text>
</comment>
<dbReference type="InterPro" id="IPR009056">
    <property type="entry name" value="Cyt_c-like_dom"/>
</dbReference>
<feature type="binding site" description="covalent" evidence="4">
    <location>
        <position position="50"/>
    </location>
    <ligand>
        <name>heme c</name>
        <dbReference type="ChEBI" id="CHEBI:61717"/>
        <label>1</label>
    </ligand>
</feature>
<keyword evidence="2 5" id="KW-0479">Metal-binding</keyword>
<sequence length="242" mass="25843">MRSVLPLRSLLAVGAVLLGAMHPSWAQDAPAAQPKVQDTMAQRMQACVVCHGKEGRATNQGYFPRIAGKPAGYLYNQLKNFQAGLRKYDAMNHLVQNLSDDYLHEIANYFAGLDVPYPPAQVSKLTPQEEAAARALVFDGAPQRGIPACVACHGQQMAGMLPAMPGLFTLPADYLNSQLGAWRTGQRHAKAPDCMAGVAKALAPEEISVVARWLSAQTLPAGTKPAPPSTQPLPTACGSFLQ</sequence>
<keyword evidence="7" id="KW-0732">Signal</keyword>
<dbReference type="Proteomes" id="UP000617041">
    <property type="component" value="Unassembled WGS sequence"/>
</dbReference>
<dbReference type="RefSeq" id="WP_200785900.1">
    <property type="nucleotide sequence ID" value="NZ_JAEDAO010000001.1"/>
</dbReference>
<dbReference type="GO" id="GO:0020037">
    <property type="term" value="F:heme binding"/>
    <property type="evidence" value="ECO:0007669"/>
    <property type="project" value="InterPro"/>
</dbReference>
<feature type="binding site" description="covalent" evidence="4">
    <location>
        <position position="152"/>
    </location>
    <ligand>
        <name>heme c</name>
        <dbReference type="ChEBI" id="CHEBI:61717"/>
        <label>2</label>
    </ligand>
</feature>
<name>A0A934PXU5_9BURK</name>